<comment type="caution">
    <text evidence="2">The sequence shown here is derived from an EMBL/GenBank/DDBJ whole genome shotgun (WGS) entry which is preliminary data.</text>
</comment>
<reference evidence="3" key="1">
    <citation type="journal article" date="2019" name="Int. J. Syst. Evol. Microbiol.">
        <title>The Global Catalogue of Microorganisms (GCM) 10K type strain sequencing project: providing services to taxonomists for standard genome sequencing and annotation.</title>
        <authorList>
            <consortium name="The Broad Institute Genomics Platform"/>
            <consortium name="The Broad Institute Genome Sequencing Center for Infectious Disease"/>
            <person name="Wu L."/>
            <person name="Ma J."/>
        </authorList>
    </citation>
    <scope>NUCLEOTIDE SEQUENCE [LARGE SCALE GENOMIC DNA]</scope>
    <source>
        <strain evidence="3">CGMCC 1.15111</strain>
    </source>
</reference>
<keyword evidence="1" id="KW-1133">Transmembrane helix</keyword>
<keyword evidence="1" id="KW-0812">Transmembrane</keyword>
<dbReference type="EMBL" id="BNAG01000004">
    <property type="protein sequence ID" value="GHE72290.1"/>
    <property type="molecule type" value="Genomic_DNA"/>
</dbReference>
<name>A0ABQ3IBT6_9BACT</name>
<protein>
    <submittedName>
        <fullName evidence="2">Uncharacterized protein</fullName>
    </submittedName>
</protein>
<sequence>MPEPPGTKADTKAFLICLIIATEGILNTKLLIYDHRRAYQADKAAKGFVEIGADQQVEGVNL</sequence>
<accession>A0ABQ3IBT6</accession>
<evidence type="ECO:0000313" key="2">
    <source>
        <dbReference type="EMBL" id="GHE72290.1"/>
    </source>
</evidence>
<proteinExistence type="predicted"/>
<organism evidence="2 3">
    <name type="scientific">Roseivirga thermotolerans</name>
    <dbReference type="NCBI Taxonomy" id="1758176"/>
    <lineage>
        <taxon>Bacteria</taxon>
        <taxon>Pseudomonadati</taxon>
        <taxon>Bacteroidota</taxon>
        <taxon>Cytophagia</taxon>
        <taxon>Cytophagales</taxon>
        <taxon>Roseivirgaceae</taxon>
        <taxon>Roseivirga</taxon>
    </lineage>
</organism>
<keyword evidence="1" id="KW-0472">Membrane</keyword>
<keyword evidence="3" id="KW-1185">Reference proteome</keyword>
<evidence type="ECO:0000313" key="3">
    <source>
        <dbReference type="Proteomes" id="UP000658258"/>
    </source>
</evidence>
<evidence type="ECO:0000256" key="1">
    <source>
        <dbReference type="SAM" id="Phobius"/>
    </source>
</evidence>
<dbReference type="Proteomes" id="UP000658258">
    <property type="component" value="Unassembled WGS sequence"/>
</dbReference>
<gene>
    <name evidence="2" type="ORF">GCM10011340_30690</name>
</gene>
<feature type="transmembrane region" description="Helical" evidence="1">
    <location>
        <begin position="12"/>
        <end position="33"/>
    </location>
</feature>